<dbReference type="SMART" id="SM00387">
    <property type="entry name" value="HATPase_c"/>
    <property type="match status" value="1"/>
</dbReference>
<evidence type="ECO:0000313" key="6">
    <source>
        <dbReference type="Proteomes" id="UP001305421"/>
    </source>
</evidence>
<dbReference type="GO" id="GO:0005524">
    <property type="term" value="F:ATP binding"/>
    <property type="evidence" value="ECO:0007669"/>
    <property type="project" value="UniProtKB-KW"/>
</dbReference>
<comment type="catalytic activity">
    <reaction evidence="1">
        <text>ATP + protein L-histidine = ADP + protein N-phospho-L-histidine.</text>
        <dbReference type="EC" id="2.7.13.3"/>
    </reaction>
</comment>
<dbReference type="InterPro" id="IPR004358">
    <property type="entry name" value="Sig_transdc_His_kin-like_C"/>
</dbReference>
<gene>
    <name evidence="5" type="ORF">PDM28_10135</name>
</gene>
<evidence type="ECO:0000256" key="3">
    <source>
        <dbReference type="ARBA" id="ARBA00022553"/>
    </source>
</evidence>
<sequence length="437" mass="46278">MDRYRQIVELSEDCVKELDLAGTVVAINDNGLKLFRAQQPSDMLGRKWKALWPLATQSLVEHALSAALRGEKAGFEASALDGQGMLRDWRVRVGPLRDDGRIIGVLAVSSDVTARNAALAAADVLGAAFDAKADEAGALLANAATREATLINTLRESQSRLLATNLAYQELEVRHFQVSQGRDFAVAAQRAAELIAEHAQKGEAVGQLLAGVVHDLNNFLHSATTAIDLVMASGELGPKNTGLLTVAEAALEQGAEMSQRLIGFARQHPYRPEAVELAAMVTKMEPLLHQAVGQGIELVVDPGDSTCCAMVDRNTLERALLNLVVNARDACTSGDTIRVTTGHRVVPGDDSSTARVPGSYLTLCVSDTGCGMSEEVMARVFEVYFTTKPPGEGSGLGLPQVHSAVRQAGGFVTITSAPGEGATFELALPRVMGDSAS</sequence>
<dbReference type="EC" id="2.7.13.3" evidence="2"/>
<feature type="domain" description="Histidine kinase" evidence="4">
    <location>
        <begin position="211"/>
        <end position="432"/>
    </location>
</feature>
<proteinExistence type="predicted"/>
<dbReference type="PANTHER" id="PTHR43065">
    <property type="entry name" value="SENSOR HISTIDINE KINASE"/>
    <property type="match status" value="1"/>
</dbReference>
<name>A0ABY9Y8P7_9GAMM</name>
<evidence type="ECO:0000256" key="2">
    <source>
        <dbReference type="ARBA" id="ARBA00012438"/>
    </source>
</evidence>
<accession>A0ABY9Y8P7</accession>
<dbReference type="Pfam" id="PF08448">
    <property type="entry name" value="PAS_4"/>
    <property type="match status" value="1"/>
</dbReference>
<dbReference type="PRINTS" id="PR00344">
    <property type="entry name" value="BCTRLSENSOR"/>
</dbReference>
<dbReference type="CDD" id="cd00082">
    <property type="entry name" value="HisKA"/>
    <property type="match status" value="1"/>
</dbReference>
<dbReference type="RefSeq" id="WP_311181850.1">
    <property type="nucleotide sequence ID" value="NZ_CP115543.1"/>
</dbReference>
<dbReference type="CDD" id="cd00130">
    <property type="entry name" value="PAS"/>
    <property type="match status" value="1"/>
</dbReference>
<dbReference type="InterPro" id="IPR005467">
    <property type="entry name" value="His_kinase_dom"/>
</dbReference>
<organism evidence="5 6">
    <name type="scientific">Stenotrophomonas aracearum</name>
    <dbReference type="NCBI Taxonomy" id="3003272"/>
    <lineage>
        <taxon>Bacteria</taxon>
        <taxon>Pseudomonadati</taxon>
        <taxon>Pseudomonadota</taxon>
        <taxon>Gammaproteobacteria</taxon>
        <taxon>Lysobacterales</taxon>
        <taxon>Lysobacteraceae</taxon>
        <taxon>Stenotrophomonas</taxon>
    </lineage>
</organism>
<dbReference type="InterPro" id="IPR003594">
    <property type="entry name" value="HATPase_dom"/>
</dbReference>
<evidence type="ECO:0000259" key="4">
    <source>
        <dbReference type="PROSITE" id="PS50109"/>
    </source>
</evidence>
<dbReference type="InterPro" id="IPR035965">
    <property type="entry name" value="PAS-like_dom_sf"/>
</dbReference>
<dbReference type="InterPro" id="IPR000014">
    <property type="entry name" value="PAS"/>
</dbReference>
<protein>
    <recommendedName>
        <fullName evidence="2">histidine kinase</fullName>
        <ecNumber evidence="2">2.7.13.3</ecNumber>
    </recommendedName>
</protein>
<evidence type="ECO:0000313" key="5">
    <source>
        <dbReference type="EMBL" id="WNH47070.1"/>
    </source>
</evidence>
<dbReference type="InterPro" id="IPR036890">
    <property type="entry name" value="HATPase_C_sf"/>
</dbReference>
<keyword evidence="5" id="KW-0067">ATP-binding</keyword>
<keyword evidence="5" id="KW-0547">Nucleotide-binding</keyword>
<dbReference type="InterPro" id="IPR013656">
    <property type="entry name" value="PAS_4"/>
</dbReference>
<dbReference type="Pfam" id="PF02518">
    <property type="entry name" value="HATPase_c"/>
    <property type="match status" value="1"/>
</dbReference>
<dbReference type="Gene3D" id="1.10.287.130">
    <property type="match status" value="1"/>
</dbReference>
<evidence type="ECO:0000256" key="1">
    <source>
        <dbReference type="ARBA" id="ARBA00000085"/>
    </source>
</evidence>
<dbReference type="PROSITE" id="PS50109">
    <property type="entry name" value="HIS_KIN"/>
    <property type="match status" value="1"/>
</dbReference>
<dbReference type="SUPFAM" id="SSF55785">
    <property type="entry name" value="PYP-like sensor domain (PAS domain)"/>
    <property type="match status" value="1"/>
</dbReference>
<dbReference type="NCBIfam" id="TIGR00229">
    <property type="entry name" value="sensory_box"/>
    <property type="match status" value="1"/>
</dbReference>
<dbReference type="InterPro" id="IPR003661">
    <property type="entry name" value="HisK_dim/P_dom"/>
</dbReference>
<dbReference type="EMBL" id="CP115543">
    <property type="protein sequence ID" value="WNH47070.1"/>
    <property type="molecule type" value="Genomic_DNA"/>
</dbReference>
<dbReference type="PANTHER" id="PTHR43065:SF42">
    <property type="entry name" value="TWO-COMPONENT SENSOR PPRA"/>
    <property type="match status" value="1"/>
</dbReference>
<dbReference type="Gene3D" id="3.30.450.20">
    <property type="entry name" value="PAS domain"/>
    <property type="match status" value="1"/>
</dbReference>
<dbReference type="Proteomes" id="UP001305421">
    <property type="component" value="Chromosome"/>
</dbReference>
<keyword evidence="6" id="KW-1185">Reference proteome</keyword>
<dbReference type="Gene3D" id="3.30.565.10">
    <property type="entry name" value="Histidine kinase-like ATPase, C-terminal domain"/>
    <property type="match status" value="1"/>
</dbReference>
<keyword evidence="3" id="KW-0597">Phosphoprotein</keyword>
<reference evidence="5 6" key="1">
    <citation type="submission" date="2022-12" db="EMBL/GenBank/DDBJ databases">
        <title>Two new species, Stenotrophomonas aracearum and Stenotrophomonas oahuensis, isolated from Anthurium (Araceae family) in Hawaii.</title>
        <authorList>
            <person name="Chunag S.C."/>
            <person name="Dobhal S."/>
            <person name="Alvarez A."/>
            <person name="Arif M."/>
        </authorList>
    </citation>
    <scope>NUCLEOTIDE SEQUENCE [LARGE SCALE GENOMIC DNA]</scope>
    <source>
        <strain evidence="5 6">A5588</strain>
    </source>
</reference>
<dbReference type="SUPFAM" id="SSF55874">
    <property type="entry name" value="ATPase domain of HSP90 chaperone/DNA topoisomerase II/histidine kinase"/>
    <property type="match status" value="1"/>
</dbReference>